<reference evidence="1 2" key="1">
    <citation type="submission" date="2024-07" db="EMBL/GenBank/DDBJ databases">
        <title>Section-level genome sequencing and comparative genomics of Aspergillus sections Usti and Cavernicolus.</title>
        <authorList>
            <consortium name="Lawrence Berkeley National Laboratory"/>
            <person name="Nybo J.L."/>
            <person name="Vesth T.C."/>
            <person name="Theobald S."/>
            <person name="Frisvad J.C."/>
            <person name="Larsen T.O."/>
            <person name="Kjaerboelling I."/>
            <person name="Rothschild-Mancinelli K."/>
            <person name="Lyhne E.K."/>
            <person name="Kogle M.E."/>
            <person name="Barry K."/>
            <person name="Clum A."/>
            <person name="Na H."/>
            <person name="Ledsgaard L."/>
            <person name="Lin J."/>
            <person name="Lipzen A."/>
            <person name="Kuo A."/>
            <person name="Riley R."/>
            <person name="Mondo S."/>
            <person name="Labutti K."/>
            <person name="Haridas S."/>
            <person name="Pangalinan J."/>
            <person name="Salamov A.A."/>
            <person name="Simmons B.A."/>
            <person name="Magnuson J.K."/>
            <person name="Chen J."/>
            <person name="Drula E."/>
            <person name="Henrissat B."/>
            <person name="Wiebenga A."/>
            <person name="Lubbers R.J."/>
            <person name="Gomes A.C."/>
            <person name="Macurrencykelacurrency M.R."/>
            <person name="Stajich J."/>
            <person name="Grigoriev I.V."/>
            <person name="Mortensen U.H."/>
            <person name="De Vries R.P."/>
            <person name="Baker S.E."/>
            <person name="Andersen M.R."/>
        </authorList>
    </citation>
    <scope>NUCLEOTIDE SEQUENCE [LARGE SCALE GENOMIC DNA]</scope>
    <source>
        <strain evidence="1 2">CBS 449.75</strain>
    </source>
</reference>
<proteinExistence type="predicted"/>
<dbReference type="GeneID" id="98141063"/>
<organism evidence="1 2">
    <name type="scientific">Aspergillus lucknowensis</name>
    <dbReference type="NCBI Taxonomy" id="176173"/>
    <lineage>
        <taxon>Eukaryota</taxon>
        <taxon>Fungi</taxon>
        <taxon>Dikarya</taxon>
        <taxon>Ascomycota</taxon>
        <taxon>Pezizomycotina</taxon>
        <taxon>Eurotiomycetes</taxon>
        <taxon>Eurotiomycetidae</taxon>
        <taxon>Eurotiales</taxon>
        <taxon>Aspergillaceae</taxon>
        <taxon>Aspergillus</taxon>
        <taxon>Aspergillus subgen. Nidulantes</taxon>
    </lineage>
</organism>
<dbReference type="EMBL" id="JBFXLQ010000047">
    <property type="protein sequence ID" value="KAL2863797.1"/>
    <property type="molecule type" value="Genomic_DNA"/>
</dbReference>
<dbReference type="RefSeq" id="XP_070882776.1">
    <property type="nucleotide sequence ID" value="XM_071025991.1"/>
</dbReference>
<comment type="caution">
    <text evidence="1">The sequence shown here is derived from an EMBL/GenBank/DDBJ whole genome shotgun (WGS) entry which is preliminary data.</text>
</comment>
<evidence type="ECO:0000313" key="2">
    <source>
        <dbReference type="Proteomes" id="UP001610432"/>
    </source>
</evidence>
<gene>
    <name evidence="1" type="ORF">BJX67DRAFT_234893</name>
</gene>
<accession>A0ABR4LGY8</accession>
<evidence type="ECO:0000313" key="1">
    <source>
        <dbReference type="EMBL" id="KAL2863797.1"/>
    </source>
</evidence>
<name>A0ABR4LGY8_9EURO</name>
<protein>
    <submittedName>
        <fullName evidence="1">Uncharacterized protein</fullName>
    </submittedName>
</protein>
<keyword evidence="2" id="KW-1185">Reference proteome</keyword>
<sequence length="456" mass="50828">MSWTMENHRARNCPPKALPLLEADRTSLLSTFDERCVSQMMQKNTVNQPSWEKSLYSICVRSVIACCLPVPQKVACFCLCIVSGPFSNVSIPFFLTQDTETQSIWIHFGYWDKPKAFAVRPLLDNINGISGEPLSTGTAGSPQTRKQDYFVLPQKWWLNGMATGPRFVKQFSIPEFATSQHGQVRSGAPSTDNSAKAGRPESLWNYKKWLFLSTRDEQHIAPGKGIVSIRLQITPEFDIEGMHASTVKDFGKCAYGLSTSCVCTSSPCRTRNLDPLKTPIEEGLDVGEVLHVKDLRTLSSNRPMFLRDLFDRQHASKDIIELKVHREQPRAFTLNVGLADNPDTEVSLTFDEDDNFGDVVAVIQDRLNVSHGVLHIADVVENAPGLSLTISSWADLKLCEKVRKTKPIKEATLFPFSSNDAYGCISEWNLLLVCLPLNSSITTVSLTTRLTANTRA</sequence>
<dbReference type="Proteomes" id="UP001610432">
    <property type="component" value="Unassembled WGS sequence"/>
</dbReference>